<dbReference type="EMBL" id="RAVZ01000108">
    <property type="protein sequence ID" value="RKG86773.1"/>
    <property type="molecule type" value="Genomic_DNA"/>
</dbReference>
<proteinExistence type="predicted"/>
<accession>A0A3A8JBB8</accession>
<feature type="transmembrane region" description="Helical" evidence="2">
    <location>
        <begin position="358"/>
        <end position="378"/>
    </location>
</feature>
<feature type="compositionally biased region" description="Polar residues" evidence="1">
    <location>
        <begin position="36"/>
        <end position="68"/>
    </location>
</feature>
<keyword evidence="4" id="KW-1185">Reference proteome</keyword>
<feature type="transmembrane region" description="Helical" evidence="2">
    <location>
        <begin position="262"/>
        <end position="279"/>
    </location>
</feature>
<organism evidence="3 4">
    <name type="scientific">Corallococcus terminator</name>
    <dbReference type="NCBI Taxonomy" id="2316733"/>
    <lineage>
        <taxon>Bacteria</taxon>
        <taxon>Pseudomonadati</taxon>
        <taxon>Myxococcota</taxon>
        <taxon>Myxococcia</taxon>
        <taxon>Myxococcales</taxon>
        <taxon>Cystobacterineae</taxon>
        <taxon>Myxococcaceae</taxon>
        <taxon>Corallococcus</taxon>
    </lineage>
</organism>
<feature type="compositionally biased region" description="Pro residues" evidence="1">
    <location>
        <begin position="18"/>
        <end position="27"/>
    </location>
</feature>
<dbReference type="Proteomes" id="UP000268094">
    <property type="component" value="Unassembled WGS sequence"/>
</dbReference>
<gene>
    <name evidence="3" type="ORF">D7V88_17230</name>
</gene>
<sequence>MSAGLAHAQAGGTSVYPAPQPPPPPAPGMYAAPPSQAETPPSNDAYPPSQSAAPSNTDAYPPSQSAPPSNDGYPPSQGAPSNGGYAQPGSANPNDAYPPPSDAPVLPPDPDRLRTEPQAPLTEGPSGVRQESTPASEPATASNYIRPPPEDNGVWLDGQRRRGPFLSGPGSMKFIAHHTTMGALGGFFTQAFSQDFSIDRSSREAMLAGTLIGAGLGFGASAWWQFNNWVAEPMANFSVGNSLVGSMFMAGFMDLITQDPGVLTWSAFLGAELGAWLTAGIGGGQLPLNDGLLVASGAGWAAAYSALLLAIVHFSGTSISGKTWKDMLLIAPGVGAGVLALATMRYNPTPSQILRADLFGGGVGAAVLLISGLVLGGFNQSTPYVLSFLGSAGAITTVSLLWEESVDRSATTVRSGHSSKDRPYKNVWW</sequence>
<keyword evidence="2" id="KW-0472">Membrane</keyword>
<keyword evidence="2" id="KW-1133">Transmembrane helix</keyword>
<keyword evidence="2" id="KW-0812">Transmembrane</keyword>
<feature type="compositionally biased region" description="Polar residues" evidence="1">
    <location>
        <begin position="129"/>
        <end position="143"/>
    </location>
</feature>
<dbReference type="OrthoDB" id="5380067at2"/>
<comment type="caution">
    <text evidence="3">The sequence shown here is derived from an EMBL/GenBank/DDBJ whole genome shotgun (WGS) entry which is preliminary data.</text>
</comment>
<evidence type="ECO:0000256" key="2">
    <source>
        <dbReference type="SAM" id="Phobius"/>
    </source>
</evidence>
<feature type="transmembrane region" description="Helical" evidence="2">
    <location>
        <begin position="291"/>
        <end position="315"/>
    </location>
</feature>
<evidence type="ECO:0000313" key="3">
    <source>
        <dbReference type="EMBL" id="RKG86773.1"/>
    </source>
</evidence>
<feature type="transmembrane region" description="Helical" evidence="2">
    <location>
        <begin position="327"/>
        <end position="346"/>
    </location>
</feature>
<name>A0A3A8JBB8_9BACT</name>
<reference evidence="4" key="1">
    <citation type="submission" date="2018-09" db="EMBL/GenBank/DDBJ databases">
        <authorList>
            <person name="Livingstone P.G."/>
            <person name="Whitworth D.E."/>
        </authorList>
    </citation>
    <scope>NUCLEOTIDE SEQUENCE [LARGE SCALE GENOMIC DNA]</scope>
    <source>
        <strain evidence="4">CA054A</strain>
    </source>
</reference>
<feature type="compositionally biased region" description="Pro residues" evidence="1">
    <location>
        <begin position="96"/>
        <end position="108"/>
    </location>
</feature>
<feature type="transmembrane region" description="Helical" evidence="2">
    <location>
        <begin position="205"/>
        <end position="226"/>
    </location>
</feature>
<feature type="transmembrane region" description="Helical" evidence="2">
    <location>
        <begin position="384"/>
        <end position="402"/>
    </location>
</feature>
<evidence type="ECO:0000256" key="1">
    <source>
        <dbReference type="SAM" id="MobiDB-lite"/>
    </source>
</evidence>
<dbReference type="AlphaFoldDB" id="A0A3A8JBB8"/>
<protein>
    <submittedName>
        <fullName evidence="3">Uncharacterized protein</fullName>
    </submittedName>
</protein>
<evidence type="ECO:0000313" key="4">
    <source>
        <dbReference type="Proteomes" id="UP000268094"/>
    </source>
</evidence>
<feature type="region of interest" description="Disordered" evidence="1">
    <location>
        <begin position="1"/>
        <end position="150"/>
    </location>
</feature>